<organism evidence="1 2">
    <name type="scientific">Meiothermus hypogaeus NBRC 106114</name>
    <dbReference type="NCBI Taxonomy" id="1227553"/>
    <lineage>
        <taxon>Bacteria</taxon>
        <taxon>Thermotogati</taxon>
        <taxon>Deinococcota</taxon>
        <taxon>Deinococci</taxon>
        <taxon>Thermales</taxon>
        <taxon>Thermaceae</taxon>
        <taxon>Meiothermus</taxon>
    </lineage>
</organism>
<gene>
    <name evidence="1" type="ORF">MHY01S_23090</name>
</gene>
<sequence>MEWGKKRGPRGWCSGPGLCVPPFTTDAEGQGKVCAHFSIIVPNPSIVSMMSLRLEETQACTA</sequence>
<reference evidence="1 2" key="1">
    <citation type="submission" date="2019-07" db="EMBL/GenBank/DDBJ databases">
        <title>Whole genome shotgun sequence of Meiothermus hypogaeus NBRC 106114.</title>
        <authorList>
            <person name="Hosoyama A."/>
            <person name="Uohara A."/>
            <person name="Ohji S."/>
            <person name="Ichikawa N."/>
        </authorList>
    </citation>
    <scope>NUCLEOTIDE SEQUENCE [LARGE SCALE GENOMIC DNA]</scope>
    <source>
        <strain evidence="1 2">NBRC 106114</strain>
    </source>
</reference>
<comment type="caution">
    <text evidence="1">The sequence shown here is derived from an EMBL/GenBank/DDBJ whole genome shotgun (WGS) entry which is preliminary data.</text>
</comment>
<evidence type="ECO:0000313" key="1">
    <source>
        <dbReference type="EMBL" id="GEM84143.1"/>
    </source>
</evidence>
<name>A0A511R3E9_9DEIN</name>
<proteinExistence type="predicted"/>
<protein>
    <submittedName>
        <fullName evidence="1">Uncharacterized protein</fullName>
    </submittedName>
</protein>
<dbReference type="Proteomes" id="UP000321197">
    <property type="component" value="Unassembled WGS sequence"/>
</dbReference>
<evidence type="ECO:0000313" key="2">
    <source>
        <dbReference type="Proteomes" id="UP000321197"/>
    </source>
</evidence>
<accession>A0A511R3E9</accession>
<dbReference type="AlphaFoldDB" id="A0A511R3E9"/>
<dbReference type="EMBL" id="BJXL01000080">
    <property type="protein sequence ID" value="GEM84143.1"/>
    <property type="molecule type" value="Genomic_DNA"/>
</dbReference>